<reference evidence="2 3" key="1">
    <citation type="submission" date="2015-03" db="EMBL/GenBank/DDBJ databases">
        <title>Draft Genome Sequence of Burkholderia andropogonis type strain ICMP2807, isolated from Sorghum bicolor.</title>
        <authorList>
            <person name="Lopes-Santos L."/>
            <person name="Castro D.B."/>
            <person name="Ottoboni L.M."/>
            <person name="Park D."/>
            <person name="Weirc B.S."/>
            <person name="Destefano S.A."/>
        </authorList>
    </citation>
    <scope>NUCLEOTIDE SEQUENCE [LARGE SCALE GENOMIC DNA]</scope>
    <source>
        <strain evidence="2 3">ICMP2807</strain>
    </source>
</reference>
<feature type="compositionally biased region" description="Polar residues" evidence="1">
    <location>
        <begin position="90"/>
        <end position="102"/>
    </location>
</feature>
<organism evidence="2 3">
    <name type="scientific">Robbsia andropogonis</name>
    <dbReference type="NCBI Taxonomy" id="28092"/>
    <lineage>
        <taxon>Bacteria</taxon>
        <taxon>Pseudomonadati</taxon>
        <taxon>Pseudomonadota</taxon>
        <taxon>Betaproteobacteria</taxon>
        <taxon>Burkholderiales</taxon>
        <taxon>Burkholderiaceae</taxon>
        <taxon>Robbsia</taxon>
    </lineage>
</organism>
<feature type="region of interest" description="Disordered" evidence="1">
    <location>
        <begin position="1"/>
        <end position="29"/>
    </location>
</feature>
<dbReference type="PATRIC" id="fig|28092.6.peg.5198"/>
<keyword evidence="3" id="KW-1185">Reference proteome</keyword>
<evidence type="ECO:0000313" key="3">
    <source>
        <dbReference type="Proteomes" id="UP000033618"/>
    </source>
</evidence>
<evidence type="ECO:0000313" key="2">
    <source>
        <dbReference type="EMBL" id="KKB61641.1"/>
    </source>
</evidence>
<sequence length="124" mass="13199">MQADSAAERAAAAENAAAARQAAAAHPMSANEAAGLPDLAQINRPGAVVSSRVELNTVREPSFHTRDRSGTEITEYRDKGKPTEIDVRSNFGTRYSMSNPVDNSPRVPNNGAPNGRVPSIHLSY</sequence>
<proteinExistence type="predicted"/>
<dbReference type="OrthoDB" id="8926134at2"/>
<accession>A0A0F5JUX6</accession>
<name>A0A0F5JUX6_9BURK</name>
<dbReference type="EMBL" id="LAQU01000036">
    <property type="protein sequence ID" value="KKB61641.1"/>
    <property type="molecule type" value="Genomic_DNA"/>
</dbReference>
<comment type="caution">
    <text evidence="2">The sequence shown here is derived from an EMBL/GenBank/DDBJ whole genome shotgun (WGS) entry which is preliminary data.</text>
</comment>
<feature type="compositionally biased region" description="Basic and acidic residues" evidence="1">
    <location>
        <begin position="61"/>
        <end position="87"/>
    </location>
</feature>
<feature type="compositionally biased region" description="Low complexity" evidence="1">
    <location>
        <begin position="8"/>
        <end position="25"/>
    </location>
</feature>
<dbReference type="Proteomes" id="UP000033618">
    <property type="component" value="Unassembled WGS sequence"/>
</dbReference>
<dbReference type="AlphaFoldDB" id="A0A0F5JUX6"/>
<feature type="region of interest" description="Disordered" evidence="1">
    <location>
        <begin position="59"/>
        <end position="124"/>
    </location>
</feature>
<protein>
    <submittedName>
        <fullName evidence="2">Uncharacterized protein</fullName>
    </submittedName>
</protein>
<gene>
    <name evidence="2" type="ORF">WM40_22090</name>
</gene>
<evidence type="ECO:0000256" key="1">
    <source>
        <dbReference type="SAM" id="MobiDB-lite"/>
    </source>
</evidence>